<accession>A0ABD0UUL0</accession>
<organism evidence="2 3">
    <name type="scientific">Dendrobium thyrsiflorum</name>
    <name type="common">Pinecone-like raceme dendrobium</name>
    <name type="synonym">Orchid</name>
    <dbReference type="NCBI Taxonomy" id="117978"/>
    <lineage>
        <taxon>Eukaryota</taxon>
        <taxon>Viridiplantae</taxon>
        <taxon>Streptophyta</taxon>
        <taxon>Embryophyta</taxon>
        <taxon>Tracheophyta</taxon>
        <taxon>Spermatophyta</taxon>
        <taxon>Magnoliopsida</taxon>
        <taxon>Liliopsida</taxon>
        <taxon>Asparagales</taxon>
        <taxon>Orchidaceae</taxon>
        <taxon>Epidendroideae</taxon>
        <taxon>Malaxideae</taxon>
        <taxon>Dendrobiinae</taxon>
        <taxon>Dendrobium</taxon>
    </lineage>
</organism>
<feature type="compositionally biased region" description="Basic and acidic residues" evidence="1">
    <location>
        <begin position="136"/>
        <end position="145"/>
    </location>
</feature>
<name>A0ABD0UUL0_DENTH</name>
<evidence type="ECO:0000256" key="1">
    <source>
        <dbReference type="SAM" id="MobiDB-lite"/>
    </source>
</evidence>
<keyword evidence="3" id="KW-1185">Reference proteome</keyword>
<dbReference type="AlphaFoldDB" id="A0ABD0UUL0"/>
<protein>
    <submittedName>
        <fullName evidence="2">Uncharacterized protein</fullName>
    </submittedName>
</protein>
<dbReference type="PANTHER" id="PTHR35760">
    <property type="entry name" value="SI:CH211-22I13.2"/>
    <property type="match status" value="1"/>
</dbReference>
<dbReference type="Proteomes" id="UP001552299">
    <property type="component" value="Unassembled WGS sequence"/>
</dbReference>
<feature type="region of interest" description="Disordered" evidence="1">
    <location>
        <begin position="1"/>
        <end position="148"/>
    </location>
</feature>
<dbReference type="PANTHER" id="PTHR35760:SF1">
    <property type="entry name" value="SI:CH211-22I13.2"/>
    <property type="match status" value="1"/>
</dbReference>
<proteinExistence type="predicted"/>
<gene>
    <name evidence="2" type="ORF">M5K25_013837</name>
</gene>
<evidence type="ECO:0000313" key="3">
    <source>
        <dbReference type="Proteomes" id="UP001552299"/>
    </source>
</evidence>
<comment type="caution">
    <text evidence="2">The sequence shown here is derived from an EMBL/GenBank/DDBJ whole genome shotgun (WGS) entry which is preliminary data.</text>
</comment>
<sequence length="183" mass="21090">MVASVSSTDSYSSSTDSSSSSRRDHRRRPRRLLEKDDLKVRKRHRTRTRRRRNHRSSHYSSSSNSDSCSESSLDSSHVESSHSRKQKHGDKVKKVKEKDRSRSRKHKHGSKPAKKGCLQKQQSERNGSPVQLSKFLGRDKDDSVRRSAVSGKKILLKLEKTKEDKKAETNRNELLKFLNASYD</sequence>
<dbReference type="EMBL" id="JANQDX010000011">
    <property type="protein sequence ID" value="KAL0916334.1"/>
    <property type="molecule type" value="Genomic_DNA"/>
</dbReference>
<feature type="compositionally biased region" description="Low complexity" evidence="1">
    <location>
        <begin position="1"/>
        <end position="20"/>
    </location>
</feature>
<feature type="compositionally biased region" description="Polar residues" evidence="1">
    <location>
        <begin position="119"/>
        <end position="131"/>
    </location>
</feature>
<feature type="compositionally biased region" description="Basic residues" evidence="1">
    <location>
        <begin position="40"/>
        <end position="57"/>
    </location>
</feature>
<feature type="compositionally biased region" description="Low complexity" evidence="1">
    <location>
        <begin position="58"/>
        <end position="75"/>
    </location>
</feature>
<reference evidence="2 3" key="1">
    <citation type="journal article" date="2024" name="Plant Biotechnol. J.">
        <title>Dendrobium thyrsiflorum genome and its molecular insights into genes involved in important horticultural traits.</title>
        <authorList>
            <person name="Chen B."/>
            <person name="Wang J.Y."/>
            <person name="Zheng P.J."/>
            <person name="Li K.L."/>
            <person name="Liang Y.M."/>
            <person name="Chen X.F."/>
            <person name="Zhang C."/>
            <person name="Zhao X."/>
            <person name="He X."/>
            <person name="Zhang G.Q."/>
            <person name="Liu Z.J."/>
            <person name="Xu Q."/>
        </authorList>
    </citation>
    <scope>NUCLEOTIDE SEQUENCE [LARGE SCALE GENOMIC DNA]</scope>
    <source>
        <strain evidence="2">GZMU011</strain>
    </source>
</reference>
<evidence type="ECO:0000313" key="2">
    <source>
        <dbReference type="EMBL" id="KAL0916334.1"/>
    </source>
</evidence>
<feature type="compositionally biased region" description="Basic residues" evidence="1">
    <location>
        <begin position="83"/>
        <end position="114"/>
    </location>
</feature>